<feature type="transmembrane region" description="Helical" evidence="7">
    <location>
        <begin position="438"/>
        <end position="461"/>
    </location>
</feature>
<proteinExistence type="inferred from homology"/>
<comment type="similarity">
    <text evidence="2">Belongs to the polysaccharide synthase family.</text>
</comment>
<feature type="transmembrane region" description="Helical" evidence="7">
    <location>
        <begin position="409"/>
        <end position="426"/>
    </location>
</feature>
<feature type="transmembrane region" description="Helical" evidence="7">
    <location>
        <begin position="280"/>
        <end position="301"/>
    </location>
</feature>
<reference evidence="8" key="1">
    <citation type="submission" date="2023-01" db="EMBL/GenBank/DDBJ databases">
        <title>Sulfurovum sp. XTW-4 genome assembly.</title>
        <authorList>
            <person name="Wang J."/>
        </authorList>
    </citation>
    <scope>NUCLEOTIDE SEQUENCE</scope>
    <source>
        <strain evidence="8">XTW-4</strain>
    </source>
</reference>
<dbReference type="PANTHER" id="PTHR30250">
    <property type="entry name" value="PST FAMILY PREDICTED COLANIC ACID TRANSPORTER"/>
    <property type="match status" value="1"/>
</dbReference>
<gene>
    <name evidence="8" type="ORF">PF327_00260</name>
</gene>
<keyword evidence="3" id="KW-1003">Cell membrane</keyword>
<dbReference type="PANTHER" id="PTHR30250:SF10">
    <property type="entry name" value="LIPOPOLYSACCHARIDE BIOSYNTHESIS PROTEIN WZXC"/>
    <property type="match status" value="1"/>
</dbReference>
<keyword evidence="5 7" id="KW-1133">Transmembrane helix</keyword>
<dbReference type="RefSeq" id="WP_289400815.1">
    <property type="nucleotide sequence ID" value="NZ_JAQIBC010000001.1"/>
</dbReference>
<evidence type="ECO:0000256" key="1">
    <source>
        <dbReference type="ARBA" id="ARBA00004651"/>
    </source>
</evidence>
<dbReference type="InterPro" id="IPR050833">
    <property type="entry name" value="Poly_Biosynth_Transport"/>
</dbReference>
<feature type="transmembrane region" description="Helical" evidence="7">
    <location>
        <begin position="143"/>
        <end position="161"/>
    </location>
</feature>
<protein>
    <submittedName>
        <fullName evidence="8">Lipopolysaccharide biosynthesis protein</fullName>
    </submittedName>
</protein>
<feature type="transmembrane region" description="Helical" evidence="7">
    <location>
        <begin position="244"/>
        <end position="268"/>
    </location>
</feature>
<comment type="caution">
    <text evidence="8">The sequence shown here is derived from an EMBL/GenBank/DDBJ whole genome shotgun (WGS) entry which is preliminary data.</text>
</comment>
<dbReference type="Proteomes" id="UP001169066">
    <property type="component" value="Unassembled WGS sequence"/>
</dbReference>
<feature type="transmembrane region" description="Helical" evidence="7">
    <location>
        <begin position="352"/>
        <end position="372"/>
    </location>
</feature>
<feature type="transmembrane region" description="Helical" evidence="7">
    <location>
        <begin position="205"/>
        <end position="224"/>
    </location>
</feature>
<feature type="transmembrane region" description="Helical" evidence="7">
    <location>
        <begin position="111"/>
        <end position="131"/>
    </location>
</feature>
<evidence type="ECO:0000313" key="9">
    <source>
        <dbReference type="Proteomes" id="UP001169066"/>
    </source>
</evidence>
<feature type="transmembrane region" description="Helical" evidence="7">
    <location>
        <begin position="12"/>
        <end position="34"/>
    </location>
</feature>
<sequence>MKNFNSNIFWSLLSQFSNYGLSLIFTIFLARMVLPYEYGIVDQAQTITAFFIIFADGGIVWSIVREKSIRNEEVINLSWINISLGLMLWILTWISAPYVSGFYQTPEVEDVLKALGFVFVLTGLATPFLMWMKRELEFKKITIINLISTTIGGVSAIVAAYFNYGYWSLVILALVKAFVQFILLLMSSRMPIGLYKFNTPVKKMIHFGVGLIGFGMVNYFARNLDNILIGKIGGAEELALYAKAYFLMFLPSMLITGALTGLMVSVLAKVQDDPAKFQEVYANVLRMIFVITLPITGYFLLFPSDPILLFYGLNWEGSIPLLQILSIAAITQPLYNTMGWVYTAIGKSKEMFHWGVVSSIILSVAFLVGVQWGAVGIAMSYSIVMGLIFVYVGLRKAHKAADICLKESFVPLLPVLGSGILTFMFVKNMDMYLSVENSYLTIFLKVITVLCLYIAFLYIIYKNKLKNLIIFTKDFR</sequence>
<dbReference type="CDD" id="cd13127">
    <property type="entry name" value="MATE_tuaB_like"/>
    <property type="match status" value="1"/>
</dbReference>
<feature type="transmembrane region" description="Helical" evidence="7">
    <location>
        <begin position="321"/>
        <end position="345"/>
    </location>
</feature>
<evidence type="ECO:0000313" key="8">
    <source>
        <dbReference type="EMBL" id="MDM5262635.1"/>
    </source>
</evidence>
<evidence type="ECO:0000256" key="6">
    <source>
        <dbReference type="ARBA" id="ARBA00023136"/>
    </source>
</evidence>
<evidence type="ECO:0000256" key="3">
    <source>
        <dbReference type="ARBA" id="ARBA00022475"/>
    </source>
</evidence>
<evidence type="ECO:0000256" key="5">
    <source>
        <dbReference type="ARBA" id="ARBA00022989"/>
    </source>
</evidence>
<feature type="transmembrane region" description="Helical" evidence="7">
    <location>
        <begin position="167"/>
        <end position="185"/>
    </location>
</feature>
<feature type="transmembrane region" description="Helical" evidence="7">
    <location>
        <begin position="46"/>
        <end position="64"/>
    </location>
</feature>
<organism evidence="8 9">
    <name type="scientific">Sulfurovum xiamenensis</name>
    <dbReference type="NCBI Taxonomy" id="3019066"/>
    <lineage>
        <taxon>Bacteria</taxon>
        <taxon>Pseudomonadati</taxon>
        <taxon>Campylobacterota</taxon>
        <taxon>Epsilonproteobacteria</taxon>
        <taxon>Campylobacterales</taxon>
        <taxon>Sulfurovaceae</taxon>
        <taxon>Sulfurovum</taxon>
    </lineage>
</organism>
<evidence type="ECO:0000256" key="2">
    <source>
        <dbReference type="ARBA" id="ARBA00007430"/>
    </source>
</evidence>
<dbReference type="EMBL" id="JAQIBC010000001">
    <property type="protein sequence ID" value="MDM5262635.1"/>
    <property type="molecule type" value="Genomic_DNA"/>
</dbReference>
<comment type="subcellular location">
    <subcellularLocation>
        <location evidence="1">Cell membrane</location>
        <topology evidence="1">Multi-pass membrane protein</topology>
    </subcellularLocation>
</comment>
<evidence type="ECO:0000256" key="4">
    <source>
        <dbReference type="ARBA" id="ARBA00022692"/>
    </source>
</evidence>
<keyword evidence="6 7" id="KW-0472">Membrane</keyword>
<feature type="transmembrane region" description="Helical" evidence="7">
    <location>
        <begin position="378"/>
        <end position="397"/>
    </location>
</feature>
<accession>A0ABT7QNJ2</accession>
<dbReference type="Pfam" id="PF13440">
    <property type="entry name" value="Polysacc_synt_3"/>
    <property type="match status" value="1"/>
</dbReference>
<evidence type="ECO:0000256" key="7">
    <source>
        <dbReference type="SAM" id="Phobius"/>
    </source>
</evidence>
<name>A0ABT7QNJ2_9BACT</name>
<keyword evidence="9" id="KW-1185">Reference proteome</keyword>
<feature type="transmembrane region" description="Helical" evidence="7">
    <location>
        <begin position="76"/>
        <end position="99"/>
    </location>
</feature>
<keyword evidence="4 7" id="KW-0812">Transmembrane</keyword>